<sequence>MPLSTDETVNKTAGDIVAQLQAVFGKHPGFRPAHAKGEILSGTFTPSAEAKKLSTAPHFANLATPIWARFSNSTGIPNIPDADPNANPRGIGIRFHLGAHKHTDIIAHSTPFFPTRTGEDFLAFFQAIAASPPGGPSPSPGGPSPSPVEHFLSSHPKALAFVQAPKPAPVSYGREQYFGVNAFKLVAADGKETYIRYRIVPDAGVEALDNDLLKDQDPDYLQKELSKRVAEGPIGFKILAQVAGDGDVTDDCTVHWREDRPVVELGSFILDALVKDYEKEVKYMILDPIPRIEGIEASADPILEMRAAVYLISGRERRAAP</sequence>
<accession>A0A9N9PT49</accession>
<dbReference type="SUPFAM" id="SSF56634">
    <property type="entry name" value="Heme-dependent catalase-like"/>
    <property type="match status" value="1"/>
</dbReference>
<dbReference type="GO" id="GO:0042744">
    <property type="term" value="P:hydrogen peroxide catabolic process"/>
    <property type="evidence" value="ECO:0007669"/>
    <property type="project" value="TreeGrafter"/>
</dbReference>
<dbReference type="Proteomes" id="UP000701801">
    <property type="component" value="Unassembled WGS sequence"/>
</dbReference>
<dbReference type="AlphaFoldDB" id="A0A9N9PT49"/>
<evidence type="ECO:0000313" key="2">
    <source>
        <dbReference type="EMBL" id="CAG8974203.1"/>
    </source>
</evidence>
<dbReference type="InterPro" id="IPR018028">
    <property type="entry name" value="Catalase"/>
</dbReference>
<keyword evidence="3" id="KW-1185">Reference proteome</keyword>
<dbReference type="GO" id="GO:0042542">
    <property type="term" value="P:response to hydrogen peroxide"/>
    <property type="evidence" value="ECO:0007669"/>
    <property type="project" value="TreeGrafter"/>
</dbReference>
<dbReference type="OrthoDB" id="2379805at2759"/>
<protein>
    <recommendedName>
        <fullName evidence="1">Catalase core domain-containing protein</fullName>
    </recommendedName>
</protein>
<dbReference type="Gene3D" id="1.20.1280.120">
    <property type="match status" value="1"/>
</dbReference>
<organism evidence="2 3">
    <name type="scientific">Hymenoscyphus albidus</name>
    <dbReference type="NCBI Taxonomy" id="595503"/>
    <lineage>
        <taxon>Eukaryota</taxon>
        <taxon>Fungi</taxon>
        <taxon>Dikarya</taxon>
        <taxon>Ascomycota</taxon>
        <taxon>Pezizomycotina</taxon>
        <taxon>Leotiomycetes</taxon>
        <taxon>Helotiales</taxon>
        <taxon>Helotiaceae</taxon>
        <taxon>Hymenoscyphus</taxon>
    </lineage>
</organism>
<dbReference type="Pfam" id="PF00199">
    <property type="entry name" value="Catalase"/>
    <property type="match status" value="1"/>
</dbReference>
<gene>
    <name evidence="2" type="ORF">HYALB_00007366</name>
</gene>
<proteinExistence type="predicted"/>
<dbReference type="CDD" id="cd08153">
    <property type="entry name" value="srpA_like"/>
    <property type="match status" value="1"/>
</dbReference>
<dbReference type="EMBL" id="CAJVRM010000095">
    <property type="protein sequence ID" value="CAG8974203.1"/>
    <property type="molecule type" value="Genomic_DNA"/>
</dbReference>
<dbReference type="Gene3D" id="2.40.180.10">
    <property type="entry name" value="Catalase core domain"/>
    <property type="match status" value="1"/>
</dbReference>
<dbReference type="InterPro" id="IPR011614">
    <property type="entry name" value="Catalase_core"/>
</dbReference>
<name>A0A9N9PT49_9HELO</name>
<dbReference type="PRINTS" id="PR00067">
    <property type="entry name" value="CATALASE"/>
</dbReference>
<dbReference type="PROSITE" id="PS51402">
    <property type="entry name" value="CATALASE_3"/>
    <property type="match status" value="1"/>
</dbReference>
<dbReference type="GO" id="GO:0004096">
    <property type="term" value="F:catalase activity"/>
    <property type="evidence" value="ECO:0007669"/>
    <property type="project" value="InterPro"/>
</dbReference>
<dbReference type="SMART" id="SM01060">
    <property type="entry name" value="Catalase"/>
    <property type="match status" value="1"/>
</dbReference>
<evidence type="ECO:0000259" key="1">
    <source>
        <dbReference type="SMART" id="SM01060"/>
    </source>
</evidence>
<dbReference type="InterPro" id="IPR024168">
    <property type="entry name" value="Catalase_SrpA-type_pred"/>
</dbReference>
<feature type="domain" description="Catalase core" evidence="1">
    <location>
        <begin position="4"/>
        <end position="319"/>
    </location>
</feature>
<dbReference type="PIRSF" id="PIRSF000296">
    <property type="entry name" value="SrpA"/>
    <property type="match status" value="1"/>
</dbReference>
<comment type="caution">
    <text evidence="2">The sequence shown here is derived from an EMBL/GenBank/DDBJ whole genome shotgun (WGS) entry which is preliminary data.</text>
</comment>
<dbReference type="GO" id="GO:0005777">
    <property type="term" value="C:peroxisome"/>
    <property type="evidence" value="ECO:0007669"/>
    <property type="project" value="TreeGrafter"/>
</dbReference>
<dbReference type="GO" id="GO:0020037">
    <property type="term" value="F:heme binding"/>
    <property type="evidence" value="ECO:0007669"/>
    <property type="project" value="InterPro"/>
</dbReference>
<dbReference type="GO" id="GO:0005739">
    <property type="term" value="C:mitochondrion"/>
    <property type="evidence" value="ECO:0007669"/>
    <property type="project" value="TreeGrafter"/>
</dbReference>
<dbReference type="InterPro" id="IPR020835">
    <property type="entry name" value="Catalase_sf"/>
</dbReference>
<reference evidence="2" key="1">
    <citation type="submission" date="2021-07" db="EMBL/GenBank/DDBJ databases">
        <authorList>
            <person name="Durling M."/>
        </authorList>
    </citation>
    <scope>NUCLEOTIDE SEQUENCE</scope>
</reference>
<dbReference type="PANTHER" id="PTHR11465">
    <property type="entry name" value="CATALASE"/>
    <property type="match status" value="1"/>
</dbReference>
<evidence type="ECO:0000313" key="3">
    <source>
        <dbReference type="Proteomes" id="UP000701801"/>
    </source>
</evidence>
<dbReference type="PANTHER" id="PTHR11465:SF62">
    <property type="entry name" value="CATALASE T"/>
    <property type="match status" value="1"/>
</dbReference>